<sequence length="154" mass="17076">MASGAELSAQGWFRLMVQSRLAPGLRGYGFIGSGHTFRASIDGYYAQVTLQQANAASTSYVRFTADLSVVRRNEWDEQLRVRPYYGSRPQPSAPGWSARIGELISVGGFPIGEMWWELDAGRPFESLADEVVSAVRWYGLPAMMEQIASARRGH</sequence>
<reference evidence="1 2" key="1">
    <citation type="submission" date="2019-03" db="EMBL/GenBank/DDBJ databases">
        <title>Genomic Encyclopedia of Type Strains, Phase IV (KMG-IV): sequencing the most valuable type-strain genomes for metagenomic binning, comparative biology and taxonomic classification.</title>
        <authorList>
            <person name="Goeker M."/>
        </authorList>
    </citation>
    <scope>NUCLEOTIDE SEQUENCE [LARGE SCALE GENOMIC DNA]</scope>
    <source>
        <strain evidence="1 2">DSM 45361</strain>
    </source>
</reference>
<dbReference type="Proteomes" id="UP000295444">
    <property type="component" value="Unassembled WGS sequence"/>
</dbReference>
<dbReference type="Pfam" id="PF14137">
    <property type="entry name" value="DUF4304"/>
    <property type="match status" value="1"/>
</dbReference>
<dbReference type="EMBL" id="SNXZ01000001">
    <property type="protein sequence ID" value="TDQ05275.1"/>
    <property type="molecule type" value="Genomic_DNA"/>
</dbReference>
<organism evidence="1 2">
    <name type="scientific">Labedaea rhizosphaerae</name>
    <dbReference type="NCBI Taxonomy" id="598644"/>
    <lineage>
        <taxon>Bacteria</taxon>
        <taxon>Bacillati</taxon>
        <taxon>Actinomycetota</taxon>
        <taxon>Actinomycetes</taxon>
        <taxon>Pseudonocardiales</taxon>
        <taxon>Pseudonocardiaceae</taxon>
        <taxon>Labedaea</taxon>
    </lineage>
</organism>
<keyword evidence="2" id="KW-1185">Reference proteome</keyword>
<evidence type="ECO:0000313" key="1">
    <source>
        <dbReference type="EMBL" id="TDQ05275.1"/>
    </source>
</evidence>
<gene>
    <name evidence="1" type="ORF">EV186_1011244</name>
</gene>
<accession>A0A4V3D0E5</accession>
<dbReference type="InterPro" id="IPR025412">
    <property type="entry name" value="DUF4304"/>
</dbReference>
<dbReference type="RefSeq" id="WP_166659036.1">
    <property type="nucleotide sequence ID" value="NZ_SNXZ01000001.1"/>
</dbReference>
<proteinExistence type="predicted"/>
<dbReference type="AlphaFoldDB" id="A0A4V3D0E5"/>
<protein>
    <submittedName>
        <fullName evidence="1">Uncharacterized protein DUF4304</fullName>
    </submittedName>
</protein>
<name>A0A4V3D0E5_LABRH</name>
<evidence type="ECO:0000313" key="2">
    <source>
        <dbReference type="Proteomes" id="UP000295444"/>
    </source>
</evidence>
<comment type="caution">
    <text evidence="1">The sequence shown here is derived from an EMBL/GenBank/DDBJ whole genome shotgun (WGS) entry which is preliminary data.</text>
</comment>